<feature type="region of interest" description="Disordered" evidence="11">
    <location>
        <begin position="1"/>
        <end position="44"/>
    </location>
</feature>
<feature type="domain" description="Toprim" evidence="12">
    <location>
        <begin position="468"/>
        <end position="582"/>
    </location>
</feature>
<dbReference type="EMBL" id="CP036290">
    <property type="protein sequence ID" value="QDU82911.1"/>
    <property type="molecule type" value="Genomic_DNA"/>
</dbReference>
<dbReference type="FunFam" id="3.30.565.10:FF:000002">
    <property type="entry name" value="DNA gyrase subunit B"/>
    <property type="match status" value="1"/>
</dbReference>
<comment type="catalytic activity">
    <reaction evidence="1 10">
        <text>ATP-dependent breakage, passage and rejoining of double-stranded DNA.</text>
        <dbReference type="EC" id="5.6.2.2"/>
    </reaction>
</comment>
<dbReference type="GO" id="GO:0005694">
    <property type="term" value="C:chromosome"/>
    <property type="evidence" value="ECO:0007669"/>
    <property type="project" value="InterPro"/>
</dbReference>
<dbReference type="Gene3D" id="3.40.50.670">
    <property type="match status" value="2"/>
</dbReference>
<evidence type="ECO:0000256" key="2">
    <source>
        <dbReference type="ARBA" id="ARBA00010708"/>
    </source>
</evidence>
<feature type="binding site" evidence="10">
    <location>
        <position position="547"/>
    </location>
    <ligand>
        <name>Mg(2+)</name>
        <dbReference type="ChEBI" id="CHEBI:18420"/>
        <label>1</label>
        <note>catalytic</note>
    </ligand>
</feature>
<sequence length="850" mass="93447">MTESTDNQTNEIEPAAGETSEAPAETPAPKPVKQSTASELGTAPKQAEYGASAITVLEGLEAVRVRPAMYIGDTDVRGCHHLIWEVVDNSIDEALAGFATSCFVTIEEDGSMTVVDDGRGIPVDMHVKEGKPAVEVVLTKLHAGGKFDSGAYKVSGGLHGVGVSCVNALSEWLEVSVHQKGKIHRMRFERGVKVKELAVVGETDKTGTEIRFMPDSQIFSTTEFEWDRIARRLRDTAYLMGTQGVRLHLEDRRTGKKEDYHFPNGLVAFVESLNKTRTVIHPDVVHFRKEVPLPNDPDTLYTIEIALQYSDAYQETVLTYVNNINTHGGGTHLAGLRAGLTSTLNTYGKNSKMFKDDKVPSGDDFREGLTAVISLYIPDPQFEGQTKDKLGNREAQGVVQSVVGDALGTYLEENPTSAKAILNKAQRAMQAREAAKRARDLVRRKTALASGNMPGKLADCQSTNLEESELYLVEGDSAGGSAKEGRNRRFQAILPLKGKILNVEKATADKMLGHSEIQVIISALGCGIAEEFNLENLRYGKTIIMTDADVDGSHIRTLLLTFFFRHMRPLIESGRLYIAQPPLYKLKLKSKEQYIATEAELRKVLVEMGVGSITLTDRIANKEFTGVALKEIADALRILEGAVESAIPGWTQVDPVEWLNMWDGTELPSAWARADGPDQFMNSTEELENFLELQRGAIGGGELLVYTGPESSVDRQQAHVQSARFPGTKSVAAAVAKLEELGLKLRGGGDFEVKGGKNTVLATNLVELAKAVRESAQGQIDIQRYKGLGEMNPDQLWESTMDPERRRLYQVTLEDDIKADEIFTVLMSTGVEQRREYIERHALEATNLDI</sequence>
<dbReference type="PRINTS" id="PR01159">
    <property type="entry name" value="DNAGYRASEB"/>
</dbReference>
<feature type="compositionally biased region" description="Polar residues" evidence="11">
    <location>
        <begin position="1"/>
        <end position="11"/>
    </location>
</feature>
<dbReference type="Gene3D" id="3.30.565.10">
    <property type="entry name" value="Histidine kinase-like ATPase, C-terminal domain"/>
    <property type="match status" value="1"/>
</dbReference>
<dbReference type="InterPro" id="IPR006171">
    <property type="entry name" value="TOPRIM_dom"/>
</dbReference>
<keyword evidence="9 10" id="KW-0413">Isomerase</keyword>
<dbReference type="PRINTS" id="PR00418">
    <property type="entry name" value="TPI2FAMILY"/>
</dbReference>
<comment type="miscellaneous">
    <text evidence="10">Few gyrases are as efficient as E.coli at forming negative supercoils. Not all organisms have 2 type II topoisomerases; in organisms with a single type II topoisomerase this enzyme also has to decatenate newly replicated chromosomes.</text>
</comment>
<evidence type="ECO:0000256" key="1">
    <source>
        <dbReference type="ARBA" id="ARBA00000185"/>
    </source>
</evidence>
<dbReference type="InterPro" id="IPR018522">
    <property type="entry name" value="TopoIIA_CS"/>
</dbReference>
<evidence type="ECO:0000256" key="11">
    <source>
        <dbReference type="SAM" id="MobiDB-lite"/>
    </source>
</evidence>
<evidence type="ECO:0000259" key="12">
    <source>
        <dbReference type="PROSITE" id="PS50880"/>
    </source>
</evidence>
<comment type="cofactor">
    <cofactor evidence="10">
        <name>Mg(2+)</name>
        <dbReference type="ChEBI" id="CHEBI:18420"/>
    </cofactor>
    <cofactor evidence="10">
        <name>Mn(2+)</name>
        <dbReference type="ChEBI" id="CHEBI:29035"/>
    </cofactor>
    <cofactor evidence="10">
        <name>Ca(2+)</name>
        <dbReference type="ChEBI" id="CHEBI:29108"/>
    </cofactor>
    <text evidence="10">Binds two Mg(2+) per subunit. The magnesium ions form salt bridges with both the protein and the DNA. Can also accept other divalent metal cations, such as Mn(2+) or Ca(2+).</text>
</comment>
<dbReference type="EC" id="5.6.2.2" evidence="10"/>
<keyword evidence="6 10" id="KW-0460">Magnesium</keyword>
<dbReference type="GO" id="GO:0003677">
    <property type="term" value="F:DNA binding"/>
    <property type="evidence" value="ECO:0007669"/>
    <property type="project" value="UniProtKB-KW"/>
</dbReference>
<evidence type="ECO:0000256" key="9">
    <source>
        <dbReference type="ARBA" id="ARBA00023235"/>
    </source>
</evidence>
<dbReference type="NCBIfam" id="TIGR01059">
    <property type="entry name" value="gyrB"/>
    <property type="match status" value="1"/>
</dbReference>
<dbReference type="FunFam" id="3.40.50.670:FF:000001">
    <property type="entry name" value="DNA topoisomerase 2"/>
    <property type="match status" value="1"/>
</dbReference>
<comment type="similarity">
    <text evidence="2 10">Belongs to the type II topoisomerase GyrB family.</text>
</comment>
<dbReference type="Pfam" id="PF00204">
    <property type="entry name" value="DNA_gyraseB"/>
    <property type="match status" value="1"/>
</dbReference>
<dbReference type="CDD" id="cd03366">
    <property type="entry name" value="TOPRIM_TopoIIA_GyrB"/>
    <property type="match status" value="1"/>
</dbReference>
<comment type="subunit">
    <text evidence="10">Heterotetramer, composed of two GyrA and two GyrB chains. In the heterotetramer, GyrA contains the active site tyrosine that forms a transient covalent intermediate with DNA, while GyrB binds cofactors and catalyzes ATP hydrolysis.</text>
</comment>
<keyword evidence="3 10" id="KW-0479">Metal-binding</keyword>
<dbReference type="PANTHER" id="PTHR45866">
    <property type="entry name" value="DNA GYRASE/TOPOISOMERASE SUBUNIT B"/>
    <property type="match status" value="1"/>
</dbReference>
<dbReference type="NCBIfam" id="NF004189">
    <property type="entry name" value="PRK05644.1"/>
    <property type="match status" value="1"/>
</dbReference>
<evidence type="ECO:0000313" key="13">
    <source>
        <dbReference type="EMBL" id="QDU82911.1"/>
    </source>
</evidence>
<dbReference type="GO" id="GO:0005737">
    <property type="term" value="C:cytoplasm"/>
    <property type="evidence" value="ECO:0007669"/>
    <property type="project" value="UniProtKB-SubCell"/>
</dbReference>
<dbReference type="NCBIfam" id="NF011501">
    <property type="entry name" value="PRK14939.1"/>
    <property type="match status" value="1"/>
</dbReference>
<dbReference type="Gene3D" id="3.30.230.10">
    <property type="match status" value="1"/>
</dbReference>
<dbReference type="AlphaFoldDB" id="A0A518CUL0"/>
<dbReference type="InterPro" id="IPR001241">
    <property type="entry name" value="Topo_IIA"/>
</dbReference>
<dbReference type="InterPro" id="IPR020568">
    <property type="entry name" value="Ribosomal_Su5_D2-typ_SF"/>
</dbReference>
<dbReference type="InterPro" id="IPR011557">
    <property type="entry name" value="GyrB"/>
</dbReference>
<dbReference type="InterPro" id="IPR014721">
    <property type="entry name" value="Ribsml_uS5_D2-typ_fold_subgr"/>
</dbReference>
<dbReference type="SMART" id="SM00387">
    <property type="entry name" value="HATPase_c"/>
    <property type="match status" value="1"/>
</dbReference>
<dbReference type="CDD" id="cd16928">
    <property type="entry name" value="HATPase_GyrB-like"/>
    <property type="match status" value="1"/>
</dbReference>
<comment type="subcellular location">
    <subcellularLocation>
        <location evidence="10">Cytoplasm</location>
    </subcellularLocation>
</comment>
<proteinExistence type="inferred from homology"/>
<dbReference type="InterPro" id="IPR036890">
    <property type="entry name" value="HATPase_C_sf"/>
</dbReference>
<keyword evidence="4 10" id="KW-0547">Nucleotide-binding</keyword>
<comment type="function">
    <text evidence="10">A type II topoisomerase that negatively supercoils closed circular double-stranded (ds) DNA in an ATP-dependent manner to modulate DNA topology and maintain chromosomes in an underwound state. Negative supercoiling favors strand separation, and DNA replication, transcription, recombination and repair, all of which involve strand separation. Also able to catalyze the interconversion of other topological isomers of dsDNA rings, including catenanes and knotted rings. Type II topoisomerases break and join 2 DNA strands simultaneously in an ATP-dependent manner.</text>
</comment>
<gene>
    <name evidence="10 13" type="primary">gyrB</name>
    <name evidence="13" type="ORF">Pla163_00050</name>
</gene>
<dbReference type="GO" id="GO:0005524">
    <property type="term" value="F:ATP binding"/>
    <property type="evidence" value="ECO:0007669"/>
    <property type="project" value="UniProtKB-UniRule"/>
</dbReference>
<keyword evidence="8" id="KW-0238">DNA-binding</keyword>
<dbReference type="Proteomes" id="UP000319342">
    <property type="component" value="Chromosome"/>
</dbReference>
<keyword evidence="7 10" id="KW-0799">Topoisomerase</keyword>
<evidence type="ECO:0000256" key="5">
    <source>
        <dbReference type="ARBA" id="ARBA00022840"/>
    </source>
</evidence>
<dbReference type="CDD" id="cd00822">
    <property type="entry name" value="TopoII_Trans_DNA_gyrase"/>
    <property type="match status" value="1"/>
</dbReference>
<dbReference type="Pfam" id="PF00986">
    <property type="entry name" value="DNA_gyraseB_C"/>
    <property type="match status" value="1"/>
</dbReference>
<feature type="site" description="Interaction with DNA" evidence="10">
    <location>
        <position position="499"/>
    </location>
</feature>
<dbReference type="FunFam" id="3.30.230.10:FF:000005">
    <property type="entry name" value="DNA gyrase subunit B"/>
    <property type="match status" value="1"/>
</dbReference>
<dbReference type="RefSeq" id="WP_419186141.1">
    <property type="nucleotide sequence ID" value="NZ_CP036290.1"/>
</dbReference>
<evidence type="ECO:0000256" key="7">
    <source>
        <dbReference type="ARBA" id="ARBA00023029"/>
    </source>
</evidence>
<keyword evidence="10" id="KW-0963">Cytoplasm</keyword>
<evidence type="ECO:0000256" key="3">
    <source>
        <dbReference type="ARBA" id="ARBA00022723"/>
    </source>
</evidence>
<dbReference type="PANTHER" id="PTHR45866:SF1">
    <property type="entry name" value="DNA GYRASE SUBUNIT B, MITOCHONDRIAL"/>
    <property type="match status" value="1"/>
</dbReference>
<dbReference type="Pfam" id="PF01751">
    <property type="entry name" value="Toprim"/>
    <property type="match status" value="1"/>
</dbReference>
<keyword evidence="14" id="KW-1185">Reference proteome</keyword>
<organism evidence="13 14">
    <name type="scientific">Rohdeia mirabilis</name>
    <dbReference type="NCBI Taxonomy" id="2528008"/>
    <lineage>
        <taxon>Bacteria</taxon>
        <taxon>Pseudomonadati</taxon>
        <taxon>Planctomycetota</taxon>
        <taxon>Planctomycetia</taxon>
        <taxon>Planctomycetia incertae sedis</taxon>
        <taxon>Rohdeia</taxon>
    </lineage>
</organism>
<dbReference type="HAMAP" id="MF_01898">
    <property type="entry name" value="GyrB"/>
    <property type="match status" value="1"/>
</dbReference>
<dbReference type="SUPFAM" id="SSF56719">
    <property type="entry name" value="Type II DNA topoisomerase"/>
    <property type="match status" value="1"/>
</dbReference>
<dbReference type="GO" id="GO:0006265">
    <property type="term" value="P:DNA topological change"/>
    <property type="evidence" value="ECO:0007669"/>
    <property type="project" value="UniProtKB-UniRule"/>
</dbReference>
<accession>A0A518CUL0</accession>
<dbReference type="InterPro" id="IPR013760">
    <property type="entry name" value="Topo_IIA-like_dom_sf"/>
</dbReference>
<dbReference type="PROSITE" id="PS00177">
    <property type="entry name" value="TOPOISOMERASE_II"/>
    <property type="match status" value="1"/>
</dbReference>
<dbReference type="InterPro" id="IPR003594">
    <property type="entry name" value="HATPase_dom"/>
</dbReference>
<dbReference type="GO" id="GO:0003918">
    <property type="term" value="F:DNA topoisomerase type II (double strand cut, ATP-hydrolyzing) activity"/>
    <property type="evidence" value="ECO:0007669"/>
    <property type="project" value="UniProtKB-UniRule"/>
</dbReference>
<feature type="binding site" evidence="10">
    <location>
        <position position="474"/>
    </location>
    <ligand>
        <name>Mg(2+)</name>
        <dbReference type="ChEBI" id="CHEBI:18420"/>
        <label>1</label>
        <note>catalytic</note>
    </ligand>
</feature>
<evidence type="ECO:0000313" key="14">
    <source>
        <dbReference type="Proteomes" id="UP000319342"/>
    </source>
</evidence>
<dbReference type="GO" id="GO:0046872">
    <property type="term" value="F:metal ion binding"/>
    <property type="evidence" value="ECO:0007669"/>
    <property type="project" value="UniProtKB-KW"/>
</dbReference>
<evidence type="ECO:0000256" key="6">
    <source>
        <dbReference type="ARBA" id="ARBA00022842"/>
    </source>
</evidence>
<reference evidence="13 14" key="1">
    <citation type="submission" date="2019-02" db="EMBL/GenBank/DDBJ databases">
        <title>Deep-cultivation of Planctomycetes and their phenomic and genomic characterization uncovers novel biology.</title>
        <authorList>
            <person name="Wiegand S."/>
            <person name="Jogler M."/>
            <person name="Boedeker C."/>
            <person name="Pinto D."/>
            <person name="Vollmers J."/>
            <person name="Rivas-Marin E."/>
            <person name="Kohn T."/>
            <person name="Peeters S.H."/>
            <person name="Heuer A."/>
            <person name="Rast P."/>
            <person name="Oberbeckmann S."/>
            <person name="Bunk B."/>
            <person name="Jeske O."/>
            <person name="Meyerdierks A."/>
            <person name="Storesund J.E."/>
            <person name="Kallscheuer N."/>
            <person name="Luecker S."/>
            <person name="Lage O.M."/>
            <person name="Pohl T."/>
            <person name="Merkel B.J."/>
            <person name="Hornburger P."/>
            <person name="Mueller R.-W."/>
            <person name="Bruemmer F."/>
            <person name="Labrenz M."/>
            <person name="Spormann A.M."/>
            <person name="Op den Camp H."/>
            <person name="Overmann J."/>
            <person name="Amann R."/>
            <person name="Jetten M.S.M."/>
            <person name="Mascher T."/>
            <person name="Medema M.H."/>
            <person name="Devos D.P."/>
            <person name="Kaster A.-K."/>
            <person name="Ovreas L."/>
            <person name="Rohde M."/>
            <person name="Galperin M.Y."/>
            <person name="Jogler C."/>
        </authorList>
    </citation>
    <scope>NUCLEOTIDE SEQUENCE [LARGE SCALE GENOMIC DNA]</scope>
    <source>
        <strain evidence="13 14">Pla163</strain>
    </source>
</reference>
<dbReference type="InterPro" id="IPR002288">
    <property type="entry name" value="DNA_gyrase_B_C"/>
</dbReference>
<dbReference type="Pfam" id="PF02518">
    <property type="entry name" value="HATPase_c"/>
    <property type="match status" value="1"/>
</dbReference>
<dbReference type="InterPro" id="IPR034160">
    <property type="entry name" value="TOPRIM_GyrB"/>
</dbReference>
<protein>
    <recommendedName>
        <fullName evidence="10">DNA gyrase subunit B</fullName>
        <ecNumber evidence="10">5.6.2.2</ecNumber>
    </recommendedName>
</protein>
<dbReference type="SUPFAM" id="SSF54211">
    <property type="entry name" value="Ribosomal protein S5 domain 2-like"/>
    <property type="match status" value="1"/>
</dbReference>
<dbReference type="PROSITE" id="PS50880">
    <property type="entry name" value="TOPRIM"/>
    <property type="match status" value="1"/>
</dbReference>
<feature type="site" description="Interaction with DNA" evidence="10">
    <location>
        <position position="502"/>
    </location>
</feature>
<dbReference type="SUPFAM" id="SSF55874">
    <property type="entry name" value="ATPase domain of HSP90 chaperone/DNA topoisomerase II/histidine kinase"/>
    <property type="match status" value="1"/>
</dbReference>
<evidence type="ECO:0000256" key="10">
    <source>
        <dbReference type="HAMAP-Rule" id="MF_01898"/>
    </source>
</evidence>
<dbReference type="GO" id="GO:0006261">
    <property type="term" value="P:DNA-templated DNA replication"/>
    <property type="evidence" value="ECO:0007669"/>
    <property type="project" value="UniProtKB-UniRule"/>
</dbReference>
<keyword evidence="5 10" id="KW-0067">ATP-binding</keyword>
<name>A0A518CUL0_9BACT</name>
<dbReference type="InterPro" id="IPR013506">
    <property type="entry name" value="Topo_IIA_bsu_dom2"/>
</dbReference>
<evidence type="ECO:0000256" key="4">
    <source>
        <dbReference type="ARBA" id="ARBA00022741"/>
    </source>
</evidence>
<feature type="binding site" evidence="10">
    <location>
        <position position="549"/>
    </location>
    <ligand>
        <name>Mg(2+)</name>
        <dbReference type="ChEBI" id="CHEBI:18420"/>
        <label>2</label>
    </ligand>
</feature>
<dbReference type="SMART" id="SM00433">
    <property type="entry name" value="TOP2c"/>
    <property type="match status" value="1"/>
</dbReference>
<feature type="binding site" evidence="10">
    <location>
        <position position="547"/>
    </location>
    <ligand>
        <name>Mg(2+)</name>
        <dbReference type="ChEBI" id="CHEBI:18420"/>
        <label>2</label>
    </ligand>
</feature>
<dbReference type="InterPro" id="IPR000565">
    <property type="entry name" value="Topo_IIA_B"/>
</dbReference>
<dbReference type="InterPro" id="IPR013759">
    <property type="entry name" value="Topo_IIA_B_C"/>
</dbReference>
<evidence type="ECO:0000256" key="8">
    <source>
        <dbReference type="ARBA" id="ARBA00023125"/>
    </source>
</evidence>